<feature type="transmembrane region" description="Helical" evidence="6">
    <location>
        <begin position="77"/>
        <end position="97"/>
    </location>
</feature>
<name>A0A8H6JRI7_9PEZI</name>
<evidence type="ECO:0000256" key="3">
    <source>
        <dbReference type="ARBA" id="ARBA00022989"/>
    </source>
</evidence>
<evidence type="ECO:0000313" key="9">
    <source>
        <dbReference type="Proteomes" id="UP000652219"/>
    </source>
</evidence>
<dbReference type="EMBL" id="WIGN01000019">
    <property type="protein sequence ID" value="KAF6817840.1"/>
    <property type="molecule type" value="Genomic_DNA"/>
</dbReference>
<accession>A0A8H6JRI7</accession>
<feature type="domain" description="Rhodopsin" evidence="7">
    <location>
        <begin position="62"/>
        <end position="298"/>
    </location>
</feature>
<protein>
    <submittedName>
        <fullName evidence="8">Integral membrane protein</fullName>
    </submittedName>
</protein>
<feature type="transmembrane region" description="Helical" evidence="6">
    <location>
        <begin position="43"/>
        <end position="65"/>
    </location>
</feature>
<keyword evidence="9" id="KW-1185">Reference proteome</keyword>
<keyword evidence="3 6" id="KW-1133">Transmembrane helix</keyword>
<feature type="transmembrane region" description="Helical" evidence="6">
    <location>
        <begin position="117"/>
        <end position="143"/>
    </location>
</feature>
<comment type="subcellular location">
    <subcellularLocation>
        <location evidence="1">Membrane</location>
        <topology evidence="1">Multi-pass membrane protein</topology>
    </subcellularLocation>
</comment>
<organism evidence="8 9">
    <name type="scientific">Colletotrichum sojae</name>
    <dbReference type="NCBI Taxonomy" id="2175907"/>
    <lineage>
        <taxon>Eukaryota</taxon>
        <taxon>Fungi</taxon>
        <taxon>Dikarya</taxon>
        <taxon>Ascomycota</taxon>
        <taxon>Pezizomycotina</taxon>
        <taxon>Sordariomycetes</taxon>
        <taxon>Hypocreomycetidae</taxon>
        <taxon>Glomerellales</taxon>
        <taxon>Glomerellaceae</taxon>
        <taxon>Colletotrichum</taxon>
        <taxon>Colletotrichum orchidearum species complex</taxon>
    </lineage>
</organism>
<dbReference type="InterPro" id="IPR052337">
    <property type="entry name" value="SAT4-like"/>
</dbReference>
<evidence type="ECO:0000256" key="6">
    <source>
        <dbReference type="SAM" id="Phobius"/>
    </source>
</evidence>
<evidence type="ECO:0000313" key="8">
    <source>
        <dbReference type="EMBL" id="KAF6817840.1"/>
    </source>
</evidence>
<reference evidence="8 9" key="1">
    <citation type="journal article" date="2020" name="Phytopathology">
        <title>Genome Sequence Resources of Colletotrichum truncatum, C. plurivorum, C. musicola, and C. sojae: Four Species Pathogenic to Soybean (Glycine max).</title>
        <authorList>
            <person name="Rogerio F."/>
            <person name="Boufleur T.R."/>
            <person name="Ciampi-Guillardi M."/>
            <person name="Sukno S.A."/>
            <person name="Thon M.R."/>
            <person name="Massola Junior N.S."/>
            <person name="Baroncelli R."/>
        </authorList>
    </citation>
    <scope>NUCLEOTIDE SEQUENCE [LARGE SCALE GENOMIC DNA]</scope>
    <source>
        <strain evidence="8 9">LFN0009</strain>
    </source>
</reference>
<feature type="transmembrane region" description="Helical" evidence="6">
    <location>
        <begin position="155"/>
        <end position="176"/>
    </location>
</feature>
<sequence>MHLLYKALLTSTTTTPTISLPFLPRDAGSADDVDAMDNSIGGIIVASVVPATAISTMFALSRLFVRGWIQKRVHFDDGILLAAVVSGWTSTATTLKAVSIGHGRHVALLNDMQKEAILHWTIMAFSFGIFALVLPKLAVVALINRLLQPKRAQRVFLWALGVFCGLALIGNVVGLYSQCSPVQDEMSFMTKACLGPDMAVEYSISTSAISAATNAYLAVYVALSIRKVHFARRKKIGLAISLVLGLVALCTAIFKCTRLKSLGSPDFTYDAADLVIWTSLEADVVIMAACIPAMQPLVDYLFPHPSDSSSSSMTTPASPTSITPRKKLWSISHDPEAAREMYETELQIPEMIMVEREFQINVTTSTQREWSPTTNPSAVKEDEKFRVMKDHGPDGVVTTTVVVMTSAPVDIARFPTGTQVPTVTQA</sequence>
<keyword evidence="4 6" id="KW-0472">Membrane</keyword>
<proteinExistence type="inferred from homology"/>
<dbReference type="InterPro" id="IPR049326">
    <property type="entry name" value="Rhodopsin_dom_fungi"/>
</dbReference>
<comment type="caution">
    <text evidence="8">The sequence shown here is derived from an EMBL/GenBank/DDBJ whole genome shotgun (WGS) entry which is preliminary data.</text>
</comment>
<dbReference type="AlphaFoldDB" id="A0A8H6JRI7"/>
<dbReference type="Pfam" id="PF20684">
    <property type="entry name" value="Fung_rhodopsin"/>
    <property type="match status" value="1"/>
</dbReference>
<dbReference type="Proteomes" id="UP000652219">
    <property type="component" value="Unassembled WGS sequence"/>
</dbReference>
<evidence type="ECO:0000259" key="7">
    <source>
        <dbReference type="Pfam" id="PF20684"/>
    </source>
</evidence>
<comment type="similarity">
    <text evidence="5">Belongs to the SAT4 family.</text>
</comment>
<evidence type="ECO:0000256" key="2">
    <source>
        <dbReference type="ARBA" id="ARBA00022692"/>
    </source>
</evidence>
<evidence type="ECO:0000256" key="5">
    <source>
        <dbReference type="ARBA" id="ARBA00038359"/>
    </source>
</evidence>
<keyword evidence="2 6" id="KW-0812">Transmembrane</keyword>
<evidence type="ECO:0000256" key="1">
    <source>
        <dbReference type="ARBA" id="ARBA00004141"/>
    </source>
</evidence>
<dbReference type="PANTHER" id="PTHR33048">
    <property type="entry name" value="PTH11-LIKE INTEGRAL MEMBRANE PROTEIN (AFU_ORTHOLOGUE AFUA_5G11245)"/>
    <property type="match status" value="1"/>
</dbReference>
<feature type="transmembrane region" description="Helical" evidence="6">
    <location>
        <begin position="235"/>
        <end position="254"/>
    </location>
</feature>
<feature type="transmembrane region" description="Helical" evidence="6">
    <location>
        <begin position="204"/>
        <end position="223"/>
    </location>
</feature>
<dbReference type="GO" id="GO:0016020">
    <property type="term" value="C:membrane"/>
    <property type="evidence" value="ECO:0007669"/>
    <property type="project" value="UniProtKB-SubCell"/>
</dbReference>
<evidence type="ECO:0000256" key="4">
    <source>
        <dbReference type="ARBA" id="ARBA00023136"/>
    </source>
</evidence>
<dbReference type="PANTHER" id="PTHR33048:SF155">
    <property type="entry name" value="INTEGRAL MEMBRANE PROTEIN"/>
    <property type="match status" value="1"/>
</dbReference>
<gene>
    <name evidence="8" type="ORF">CSOJ01_02277</name>
</gene>